<feature type="non-terminal residue" evidence="1">
    <location>
        <position position="72"/>
    </location>
</feature>
<organism evidence="1 2">
    <name type="scientific">Halocaridina rubra</name>
    <name type="common">Hawaiian red shrimp</name>
    <dbReference type="NCBI Taxonomy" id="373956"/>
    <lineage>
        <taxon>Eukaryota</taxon>
        <taxon>Metazoa</taxon>
        <taxon>Ecdysozoa</taxon>
        <taxon>Arthropoda</taxon>
        <taxon>Crustacea</taxon>
        <taxon>Multicrustacea</taxon>
        <taxon>Malacostraca</taxon>
        <taxon>Eumalacostraca</taxon>
        <taxon>Eucarida</taxon>
        <taxon>Decapoda</taxon>
        <taxon>Pleocyemata</taxon>
        <taxon>Caridea</taxon>
        <taxon>Atyoidea</taxon>
        <taxon>Atyidae</taxon>
        <taxon>Halocaridina</taxon>
    </lineage>
</organism>
<accession>A0AAN8WZB8</accession>
<dbReference type="EMBL" id="JAXCGZ010011467">
    <property type="protein sequence ID" value="KAK7074757.1"/>
    <property type="molecule type" value="Genomic_DNA"/>
</dbReference>
<proteinExistence type="predicted"/>
<sequence length="72" mass="8554">MLCKPNAAFIPKCHVARGMSRGTQLEMNIRKYMKTFTQKWRDTSHVPRTTCVPLNVFYSYHTTPRRQTTKEY</sequence>
<name>A0AAN8WZB8_HALRR</name>
<comment type="caution">
    <text evidence="1">The sequence shown here is derived from an EMBL/GenBank/DDBJ whole genome shotgun (WGS) entry which is preliminary data.</text>
</comment>
<reference evidence="1 2" key="1">
    <citation type="submission" date="2023-11" db="EMBL/GenBank/DDBJ databases">
        <title>Halocaridina rubra genome assembly.</title>
        <authorList>
            <person name="Smith C."/>
        </authorList>
    </citation>
    <scope>NUCLEOTIDE SEQUENCE [LARGE SCALE GENOMIC DNA]</scope>
    <source>
        <strain evidence="1">EP-1</strain>
        <tissue evidence="1">Whole</tissue>
    </source>
</reference>
<dbReference type="Proteomes" id="UP001381693">
    <property type="component" value="Unassembled WGS sequence"/>
</dbReference>
<protein>
    <submittedName>
        <fullName evidence="1">Uncharacterized protein</fullName>
    </submittedName>
</protein>
<gene>
    <name evidence="1" type="ORF">SK128_014567</name>
</gene>
<evidence type="ECO:0000313" key="2">
    <source>
        <dbReference type="Proteomes" id="UP001381693"/>
    </source>
</evidence>
<dbReference type="AlphaFoldDB" id="A0AAN8WZB8"/>
<keyword evidence="2" id="KW-1185">Reference proteome</keyword>
<evidence type="ECO:0000313" key="1">
    <source>
        <dbReference type="EMBL" id="KAK7074757.1"/>
    </source>
</evidence>